<dbReference type="AlphaFoldDB" id="A0A2C9D542"/>
<gene>
    <name evidence="2" type="ORF">HDIA_1802</name>
</gene>
<organism evidence="2 3">
    <name type="scientific">Hartmannibacter diazotrophicus</name>
    <dbReference type="NCBI Taxonomy" id="1482074"/>
    <lineage>
        <taxon>Bacteria</taxon>
        <taxon>Pseudomonadati</taxon>
        <taxon>Pseudomonadota</taxon>
        <taxon>Alphaproteobacteria</taxon>
        <taxon>Hyphomicrobiales</taxon>
        <taxon>Pleomorphomonadaceae</taxon>
        <taxon>Hartmannibacter</taxon>
    </lineage>
</organism>
<evidence type="ECO:0000259" key="1">
    <source>
        <dbReference type="PROSITE" id="PS51186"/>
    </source>
</evidence>
<dbReference type="RefSeq" id="WP_099555863.1">
    <property type="nucleotide sequence ID" value="NZ_LT960614.1"/>
</dbReference>
<dbReference type="InterPro" id="IPR016181">
    <property type="entry name" value="Acyl_CoA_acyltransferase"/>
</dbReference>
<dbReference type="SUPFAM" id="SSF55729">
    <property type="entry name" value="Acyl-CoA N-acyltransferases (Nat)"/>
    <property type="match status" value="1"/>
</dbReference>
<dbReference type="Gene3D" id="3.40.630.30">
    <property type="match status" value="1"/>
</dbReference>
<dbReference type="OrthoDB" id="6293260at2"/>
<protein>
    <submittedName>
        <fullName evidence="2">Putative acetyltransferase</fullName>
    </submittedName>
</protein>
<dbReference type="GO" id="GO:0016747">
    <property type="term" value="F:acyltransferase activity, transferring groups other than amino-acyl groups"/>
    <property type="evidence" value="ECO:0007669"/>
    <property type="project" value="InterPro"/>
</dbReference>
<evidence type="ECO:0000313" key="2">
    <source>
        <dbReference type="EMBL" id="SON55343.1"/>
    </source>
</evidence>
<dbReference type="InterPro" id="IPR000182">
    <property type="entry name" value="GNAT_dom"/>
</dbReference>
<keyword evidence="3" id="KW-1185">Reference proteome</keyword>
<evidence type="ECO:0000313" key="3">
    <source>
        <dbReference type="Proteomes" id="UP000223606"/>
    </source>
</evidence>
<proteinExistence type="predicted"/>
<dbReference type="CDD" id="cd04301">
    <property type="entry name" value="NAT_SF"/>
    <property type="match status" value="1"/>
</dbReference>
<dbReference type="PROSITE" id="PS51186">
    <property type="entry name" value="GNAT"/>
    <property type="match status" value="1"/>
</dbReference>
<dbReference type="EMBL" id="LT960614">
    <property type="protein sequence ID" value="SON55343.1"/>
    <property type="molecule type" value="Genomic_DNA"/>
</dbReference>
<dbReference type="Proteomes" id="UP000223606">
    <property type="component" value="Chromosome 1"/>
</dbReference>
<sequence length="159" mass="17387">MLVSGFRTVRLEAYPLARPDCEPLRHLTDDPSITGAMDDLPSPFTSDDAMALIAANGAPWTFFGLHNGFALVGVVCAREEGTDIEVGYWIGHDYRGKGYATEALRGLLHWLKADAPRAPIHAECSPDNLASSHVLEKCGFARTDEQGKRNGRMIYRLAG</sequence>
<name>A0A2C9D542_9HYPH</name>
<dbReference type="InterPro" id="IPR051531">
    <property type="entry name" value="N-acetyltransferase"/>
</dbReference>
<reference evidence="3" key="1">
    <citation type="submission" date="2017-09" db="EMBL/GenBank/DDBJ databases">
        <title>Genome sequence of Nannocystis excedens DSM 71.</title>
        <authorList>
            <person name="Blom J."/>
        </authorList>
    </citation>
    <scope>NUCLEOTIDE SEQUENCE [LARGE SCALE GENOMIC DNA]</scope>
    <source>
        <strain evidence="3">type strain: E19</strain>
    </source>
</reference>
<dbReference type="PANTHER" id="PTHR43792">
    <property type="entry name" value="GNAT FAMILY, PUTATIVE (AFU_ORTHOLOGUE AFUA_3G00765)-RELATED-RELATED"/>
    <property type="match status" value="1"/>
</dbReference>
<keyword evidence="2" id="KW-0808">Transferase</keyword>
<accession>A0A2C9D542</accession>
<feature type="domain" description="N-acetyltransferase" evidence="1">
    <location>
        <begin position="11"/>
        <end position="158"/>
    </location>
</feature>
<dbReference type="Pfam" id="PF13302">
    <property type="entry name" value="Acetyltransf_3"/>
    <property type="match status" value="1"/>
</dbReference>
<dbReference type="KEGG" id="hdi:HDIA_1802"/>